<comment type="caution">
    <text evidence="2">The sequence shown here is derived from an EMBL/GenBank/DDBJ whole genome shotgun (WGS) entry which is preliminary data.</text>
</comment>
<reference evidence="2" key="1">
    <citation type="journal article" date="2022" name="ISME J.">
        <title>Identification of active gaseous-alkane degraders at natural gas seeps.</title>
        <authorList>
            <person name="Farhan Ul Haque M."/>
            <person name="Hernandez M."/>
            <person name="Crombie A.T."/>
            <person name="Murrell J.C."/>
        </authorList>
    </citation>
    <scope>NUCLEOTIDE SEQUENCE</scope>
    <source>
        <strain evidence="2">PC2</strain>
    </source>
</reference>
<feature type="compositionally biased region" description="Gly residues" evidence="1">
    <location>
        <begin position="59"/>
        <end position="72"/>
    </location>
</feature>
<keyword evidence="3" id="KW-1185">Reference proteome</keyword>
<gene>
    <name evidence="2" type="ORF">K2U94_16725</name>
</gene>
<evidence type="ECO:0000256" key="1">
    <source>
        <dbReference type="SAM" id="MobiDB-lite"/>
    </source>
</evidence>
<evidence type="ECO:0000313" key="2">
    <source>
        <dbReference type="EMBL" id="MCI4684386.1"/>
    </source>
</evidence>
<dbReference type="RefSeq" id="WP_243068283.1">
    <property type="nucleotide sequence ID" value="NZ_JAIVFK010000073.1"/>
</dbReference>
<proteinExistence type="predicted"/>
<feature type="region of interest" description="Disordered" evidence="1">
    <location>
        <begin position="56"/>
        <end position="84"/>
    </location>
</feature>
<accession>A0ABS9Z9Z7</accession>
<protein>
    <submittedName>
        <fullName evidence="2">Uncharacterized protein</fullName>
    </submittedName>
</protein>
<name>A0ABS9Z9Z7_9HYPH</name>
<organism evidence="2 3">
    <name type="scientific">Candidatus Rhodoblastus alkanivorans</name>
    <dbReference type="NCBI Taxonomy" id="2954117"/>
    <lineage>
        <taxon>Bacteria</taxon>
        <taxon>Pseudomonadati</taxon>
        <taxon>Pseudomonadota</taxon>
        <taxon>Alphaproteobacteria</taxon>
        <taxon>Hyphomicrobiales</taxon>
        <taxon>Rhodoblastaceae</taxon>
        <taxon>Rhodoblastus</taxon>
    </lineage>
</organism>
<dbReference type="EMBL" id="JAIVFP010000001">
    <property type="protein sequence ID" value="MCI4684386.1"/>
    <property type="molecule type" value="Genomic_DNA"/>
</dbReference>
<evidence type="ECO:0000313" key="3">
    <source>
        <dbReference type="Proteomes" id="UP001139104"/>
    </source>
</evidence>
<sequence>MELEHHDKPAENGLLGLGEAEADRRKFLSALGRFSVVTPPAVTLLLSTTLTSQAIAQSGGRGNNGFGNGGSDGSPNGKFEDTDR</sequence>
<dbReference type="Proteomes" id="UP001139104">
    <property type="component" value="Unassembled WGS sequence"/>
</dbReference>